<dbReference type="eggNOG" id="arCOG02948">
    <property type="taxonomic scope" value="Archaea"/>
</dbReference>
<dbReference type="InterPro" id="IPR053556">
    <property type="entry name" value="GH13_alpha-amylase"/>
</dbReference>
<proteinExistence type="predicted"/>
<accession>F7PJ88</accession>
<evidence type="ECO:0000256" key="1">
    <source>
        <dbReference type="SAM" id="MobiDB-lite"/>
    </source>
</evidence>
<reference evidence="4 5" key="2">
    <citation type="journal article" date="2013" name="PLoS ONE">
        <title>INDIGO - INtegrated Data Warehouse of MIcrobial GenOmes with Examples from the Red Sea Extremophiles.</title>
        <authorList>
            <person name="Alam I."/>
            <person name="Antunes A."/>
            <person name="Kamau A.A."/>
            <person name="Ba Alawi W."/>
            <person name="Kalkatawi M."/>
            <person name="Stingl U."/>
            <person name="Bajic V.B."/>
        </authorList>
    </citation>
    <scope>NUCLEOTIDE SEQUENCE [LARGE SCALE GENOMIC DNA]</scope>
    <source>
        <strain evidence="4 5">SARL4B</strain>
    </source>
</reference>
<feature type="region of interest" description="Disordered" evidence="1">
    <location>
        <begin position="1"/>
        <end position="49"/>
    </location>
</feature>
<evidence type="ECO:0000259" key="2">
    <source>
        <dbReference type="SMART" id="SM00642"/>
    </source>
</evidence>
<feature type="domain" description="Glycosyl hydrolase family 13 catalytic" evidence="2">
    <location>
        <begin position="237"/>
        <end position="555"/>
    </location>
</feature>
<dbReference type="RefSeq" id="WP_008525810.1">
    <property type="nucleotide sequence ID" value="NC_021921.1"/>
</dbReference>
<dbReference type="InterPro" id="IPR013780">
    <property type="entry name" value="Glyco_hydro_b"/>
</dbReference>
<dbReference type="PATRIC" id="fig|1033806.12.peg.912"/>
<dbReference type="GO" id="GO:0005975">
    <property type="term" value="P:carbohydrate metabolic process"/>
    <property type="evidence" value="ECO:0007669"/>
    <property type="project" value="InterPro"/>
</dbReference>
<sequence>MHHPGPPRFLAVGESTELAPRDPDPSGTYTWRIDDAPDGSHAVLGDDPVETFAPDVPGVYTVALGAPDGTHELTIRAFPAELAIDDEVAQPATSGVSGGSGRSGRSGSGVGARSGSGSGVGRPEPGEARPRLTLDGEAVDDEFVLRARPQTEPRRGAPPADLDVEFYVDDRDELPGHTVESREFRFPLEAIDDAARVHAIAVGDQYSVPDSVEIHGDGTIERLNDPPAWSTEMTLYEIYVRGYVDPDPGQTVFEAIAEKLDHIQSLGVDTLWFTPVLQHDGNDHGYNITDFFSIAEDLGGEAAFREFVAEAHDRDMRVLFDLVLNHSARDHEFYQRALAGDEQYLEWYDWEDREAREPETYFDWELIANFDYENLEVRRHLLDAVEKWAGVVDGFRCDMAWAVPKPFWQEIRETVKTIDDDFLLMDETIPYVADFQDLCFDIHFDAGLYFDLLQIGHGDQPADQLYGSLESRYQIGFPDHAGFLTYIENHDEERYVSEVGTHAVKAAATATFTLPGSPMIYAGQEIGERQRRGATHWGHTDEGLLAFYQRLSGTREEIDALGSGADFEPVDVESDAEQVVAYARENDDDRYVVVLNFGHEAKDVGLPGETVEPVDELGDENVAAEGGVSVEDAVILAAE</sequence>
<name>F7PJ88_9EURY</name>
<keyword evidence="4" id="KW-0326">Glycosidase</keyword>
<dbReference type="Gene3D" id="3.20.20.80">
    <property type="entry name" value="Glycosidases"/>
    <property type="match status" value="1"/>
</dbReference>
<dbReference type="EMBL" id="AFNT02000009">
    <property type="protein sequence ID" value="ERJ06803.1"/>
    <property type="molecule type" value="Genomic_DNA"/>
</dbReference>
<dbReference type="STRING" id="1033806.HTIA_0919"/>
<dbReference type="CDD" id="cd11313">
    <property type="entry name" value="AmyAc_arch_bac_AmyA"/>
    <property type="match status" value="1"/>
</dbReference>
<feature type="region of interest" description="Disordered" evidence="1">
    <location>
        <begin position="91"/>
        <end position="160"/>
    </location>
</feature>
<dbReference type="GeneID" id="23797749"/>
<dbReference type="EMBL" id="HF571520">
    <property type="protein sequence ID" value="CCQ33058.1"/>
    <property type="molecule type" value="Genomic_DNA"/>
</dbReference>
<dbReference type="Pfam" id="PF00128">
    <property type="entry name" value="Alpha-amylase"/>
    <property type="match status" value="1"/>
</dbReference>
<keyword evidence="4" id="KW-0378">Hydrolase</keyword>
<dbReference type="SMART" id="SM00642">
    <property type="entry name" value="Aamy"/>
    <property type="match status" value="1"/>
</dbReference>
<dbReference type="SMR" id="F7PJ88"/>
<organism evidence="4 5">
    <name type="scientific">Halorhabdus tiamatea SARL4B</name>
    <dbReference type="NCBI Taxonomy" id="1033806"/>
    <lineage>
        <taxon>Archaea</taxon>
        <taxon>Methanobacteriati</taxon>
        <taxon>Methanobacteriota</taxon>
        <taxon>Stenosarchaea group</taxon>
        <taxon>Halobacteria</taxon>
        <taxon>Halobacteriales</taxon>
        <taxon>Haloarculaceae</taxon>
        <taxon>Halorhabdus</taxon>
    </lineage>
</organism>
<dbReference type="Proteomes" id="UP000015381">
    <property type="component" value="Chromosome I"/>
</dbReference>
<keyword evidence="6" id="KW-1185">Reference proteome</keyword>
<feature type="compositionally biased region" description="Basic and acidic residues" evidence="1">
    <location>
        <begin position="124"/>
        <end position="134"/>
    </location>
</feature>
<protein>
    <submittedName>
        <fullName evidence="4">Alpha-amylase protein</fullName>
        <ecNumber evidence="4">3.2.1.1</ecNumber>
    </submittedName>
    <submittedName>
        <fullName evidence="3">Glycoside hydrolase, family GH13</fullName>
        <ecNumber evidence="3">3.2.1.-</ecNumber>
    </submittedName>
</protein>
<gene>
    <name evidence="4" type="ORF">HLRTI_001057</name>
    <name evidence="3" type="ORF">HTIA_0919</name>
</gene>
<feature type="compositionally biased region" description="Gly residues" evidence="1">
    <location>
        <begin position="96"/>
        <end position="120"/>
    </location>
</feature>
<dbReference type="SUPFAM" id="SSF51445">
    <property type="entry name" value="(Trans)glycosidases"/>
    <property type="match status" value="1"/>
</dbReference>
<dbReference type="PANTHER" id="PTHR10357">
    <property type="entry name" value="ALPHA-AMYLASE FAMILY MEMBER"/>
    <property type="match status" value="1"/>
</dbReference>
<evidence type="ECO:0000313" key="6">
    <source>
        <dbReference type="Proteomes" id="UP000015381"/>
    </source>
</evidence>
<dbReference type="OrthoDB" id="34423at2157"/>
<dbReference type="AlphaFoldDB" id="F7PJ88"/>
<reference evidence="4 5" key="1">
    <citation type="journal article" date="2011" name="J. Bacteriol.">
        <title>Genome sequence of Halorhabdus tiamatea, the first archaeon isolated from a deep-sea anoxic brine lake.</title>
        <authorList>
            <person name="Antunes A."/>
            <person name="Alam I."/>
            <person name="Bajic V.B."/>
            <person name="Stingl U."/>
        </authorList>
    </citation>
    <scope>NUCLEOTIDE SEQUENCE [LARGE SCALE GENOMIC DNA]</scope>
    <source>
        <strain evidence="4 5">SARL4B</strain>
    </source>
</reference>
<evidence type="ECO:0000313" key="5">
    <source>
        <dbReference type="Proteomes" id="UP000003861"/>
    </source>
</evidence>
<dbReference type="Gene3D" id="2.60.40.1180">
    <property type="entry name" value="Golgi alpha-mannosidase II"/>
    <property type="match status" value="1"/>
</dbReference>
<dbReference type="InterPro" id="IPR006047">
    <property type="entry name" value="GH13_cat_dom"/>
</dbReference>
<dbReference type="EC" id="3.2.1.1" evidence="4"/>
<evidence type="ECO:0000313" key="4">
    <source>
        <dbReference type="EMBL" id="ERJ06803.1"/>
    </source>
</evidence>
<evidence type="ECO:0000313" key="3">
    <source>
        <dbReference type="EMBL" id="CCQ33058.1"/>
    </source>
</evidence>
<dbReference type="KEGG" id="hti:HTIA_0919"/>
<dbReference type="EC" id="3.2.1.-" evidence="3"/>
<dbReference type="NCBIfam" id="NF041321">
    <property type="entry name" value="Alpha-amyl_MalA_Halo"/>
    <property type="match status" value="1"/>
</dbReference>
<feature type="compositionally biased region" description="Basic and acidic residues" evidence="1">
    <location>
        <begin position="143"/>
        <end position="155"/>
    </location>
</feature>
<reference evidence="3 6" key="3">
    <citation type="journal article" date="2014" name="Environ. Microbiol.">
        <title>Halorhabdus tiamatea: proteogenomics and glycosidase activity measurements identify the first cultivated euryarchaeon from a deep-sea anoxic brine lake as potential polysaccharide degrader.</title>
        <authorList>
            <person name="Werner J."/>
            <person name="Ferrer M."/>
            <person name="Michel G."/>
            <person name="Mann A.J."/>
            <person name="Huang S."/>
            <person name="Juarez S."/>
            <person name="Ciordia S."/>
            <person name="Albar J.P."/>
            <person name="Alcaide M."/>
            <person name="La Cono V."/>
            <person name="Yakimov M.M."/>
            <person name="Antunes A."/>
            <person name="Taborda M."/>
            <person name="Da Costa M.S."/>
            <person name="Amann R.I."/>
            <person name="Gloeckner F.O."/>
            <person name="Golyshina O.V."/>
            <person name="Golyshin P.N."/>
            <person name="Teeling H."/>
        </authorList>
    </citation>
    <scope>NUCLEOTIDE SEQUENCE [LARGE SCALE GENOMIC DNA]</scope>
    <source>
        <strain evidence="6">SARL4B</strain>
        <strain evidence="3">Type strain: SARL4B</strain>
    </source>
</reference>
<dbReference type="HOGENOM" id="CLU_024673_0_0_2"/>
<dbReference type="Proteomes" id="UP000003861">
    <property type="component" value="Unassembled WGS sequence"/>
</dbReference>
<dbReference type="GO" id="GO:0004556">
    <property type="term" value="F:alpha-amylase activity"/>
    <property type="evidence" value="ECO:0007669"/>
    <property type="project" value="UniProtKB-EC"/>
</dbReference>
<dbReference type="SUPFAM" id="SSF51011">
    <property type="entry name" value="Glycosyl hydrolase domain"/>
    <property type="match status" value="1"/>
</dbReference>
<dbReference type="InterPro" id="IPR017853">
    <property type="entry name" value="GH"/>
</dbReference>